<dbReference type="InterPro" id="IPR029062">
    <property type="entry name" value="Class_I_gatase-like"/>
</dbReference>
<dbReference type="CDD" id="cd03139">
    <property type="entry name" value="GATase1_PfpI_2"/>
    <property type="match status" value="1"/>
</dbReference>
<dbReference type="OrthoDB" id="543156at2759"/>
<dbReference type="Proteomes" id="UP000660729">
    <property type="component" value="Unassembled WGS sequence"/>
</dbReference>
<dbReference type="PANTHER" id="PTHR43130">
    <property type="entry name" value="ARAC-FAMILY TRANSCRIPTIONAL REGULATOR"/>
    <property type="match status" value="1"/>
</dbReference>
<evidence type="ECO:0000259" key="1">
    <source>
        <dbReference type="Pfam" id="PF01965"/>
    </source>
</evidence>
<dbReference type="Pfam" id="PF01965">
    <property type="entry name" value="DJ-1_PfpI"/>
    <property type="match status" value="1"/>
</dbReference>
<organism evidence="2 3">
    <name type="scientific">Pseudocercospora fuligena</name>
    <dbReference type="NCBI Taxonomy" id="685502"/>
    <lineage>
        <taxon>Eukaryota</taxon>
        <taxon>Fungi</taxon>
        <taxon>Dikarya</taxon>
        <taxon>Ascomycota</taxon>
        <taxon>Pezizomycotina</taxon>
        <taxon>Dothideomycetes</taxon>
        <taxon>Dothideomycetidae</taxon>
        <taxon>Mycosphaerellales</taxon>
        <taxon>Mycosphaerellaceae</taxon>
        <taxon>Pseudocercospora</taxon>
    </lineage>
</organism>
<evidence type="ECO:0000313" key="3">
    <source>
        <dbReference type="Proteomes" id="UP000660729"/>
    </source>
</evidence>
<dbReference type="PANTHER" id="PTHR43130:SF15">
    <property type="entry name" value="THIJ_PFPI FAMILY PROTEIN (AFU_ORTHOLOGUE AFUA_5G14240)"/>
    <property type="match status" value="1"/>
</dbReference>
<evidence type="ECO:0000313" key="2">
    <source>
        <dbReference type="EMBL" id="KAF7198607.1"/>
    </source>
</evidence>
<dbReference type="Gene3D" id="3.40.50.880">
    <property type="match status" value="1"/>
</dbReference>
<dbReference type="SUPFAM" id="SSF52317">
    <property type="entry name" value="Class I glutamine amidotransferase-like"/>
    <property type="match status" value="1"/>
</dbReference>
<proteinExistence type="predicted"/>
<accession>A0A8H6RX91</accession>
<protein>
    <submittedName>
        <fullName evidence="2">Isonitrile hydratase</fullName>
    </submittedName>
</protein>
<feature type="domain" description="DJ-1/PfpI" evidence="1">
    <location>
        <begin position="17"/>
        <end position="191"/>
    </location>
</feature>
<name>A0A8H6RX91_9PEZI</name>
<keyword evidence="3" id="KW-1185">Reference proteome</keyword>
<dbReference type="InterPro" id="IPR052158">
    <property type="entry name" value="INH-QAR"/>
</dbReference>
<dbReference type="EMBL" id="JABCIY010000001">
    <property type="protein sequence ID" value="KAF7198607.1"/>
    <property type="molecule type" value="Genomic_DNA"/>
</dbReference>
<dbReference type="AlphaFoldDB" id="A0A8H6RX91"/>
<comment type="caution">
    <text evidence="2">The sequence shown here is derived from an EMBL/GenBank/DDBJ whole genome shotgun (WGS) entry which is preliminary data.</text>
</comment>
<gene>
    <name evidence="2" type="ORF">HII31_00346</name>
</gene>
<sequence>MADQKIKDFPKSFGALYFPGFEVLDIAGPLEALNCLSRFPGFEDLKLSIISKTLDPISVGENSFMNSQKYLPTHTFKTAPQLDVLLIPGGVGAAPTPFPDGTDFTHMKEYLDFIRSTYHGSGGRKPLKYIISICNGAGLLAGSGILDGKKATTNKDFFKQVAALGPKTHWVSHARWVNDGNIWTTSGVSAGADGVLAWMSSLLPEETVKGVVDGMEWIRAKTAENDPFAGGLEDVRPLR</sequence>
<reference evidence="2" key="1">
    <citation type="submission" date="2020-04" db="EMBL/GenBank/DDBJ databases">
        <title>Draft genome resource of the tomato pathogen Pseudocercospora fuligena.</title>
        <authorList>
            <person name="Zaccaron A."/>
        </authorList>
    </citation>
    <scope>NUCLEOTIDE SEQUENCE</scope>
    <source>
        <strain evidence="2">PF001</strain>
    </source>
</reference>
<dbReference type="InterPro" id="IPR002818">
    <property type="entry name" value="DJ-1/PfpI"/>
</dbReference>